<reference evidence="1 2" key="1">
    <citation type="submission" date="2018-04" db="EMBL/GenBank/DDBJ databases">
        <title>The genome of golden apple snail Pomacea canaliculata provides insight into stress tolerance and invasive adaptation.</title>
        <authorList>
            <person name="Liu C."/>
            <person name="Liu B."/>
            <person name="Ren Y."/>
            <person name="Zhang Y."/>
            <person name="Wang H."/>
            <person name="Li S."/>
            <person name="Jiang F."/>
            <person name="Yin L."/>
            <person name="Zhang G."/>
            <person name="Qian W."/>
            <person name="Fan W."/>
        </authorList>
    </citation>
    <scope>NUCLEOTIDE SEQUENCE [LARGE SCALE GENOMIC DNA]</scope>
    <source>
        <strain evidence="1">SZHN2017</strain>
        <tissue evidence="1">Muscle</tissue>
    </source>
</reference>
<organism evidence="1 2">
    <name type="scientific">Pomacea canaliculata</name>
    <name type="common">Golden apple snail</name>
    <dbReference type="NCBI Taxonomy" id="400727"/>
    <lineage>
        <taxon>Eukaryota</taxon>
        <taxon>Metazoa</taxon>
        <taxon>Spiralia</taxon>
        <taxon>Lophotrochozoa</taxon>
        <taxon>Mollusca</taxon>
        <taxon>Gastropoda</taxon>
        <taxon>Caenogastropoda</taxon>
        <taxon>Architaenioglossa</taxon>
        <taxon>Ampullarioidea</taxon>
        <taxon>Ampullariidae</taxon>
        <taxon>Pomacea</taxon>
    </lineage>
</organism>
<evidence type="ECO:0000313" key="1">
    <source>
        <dbReference type="EMBL" id="PVD33701.1"/>
    </source>
</evidence>
<proteinExistence type="predicted"/>
<gene>
    <name evidence="1" type="ORF">C0Q70_04961</name>
</gene>
<sequence length="59" mass="6799">MKTRHSRDEDSISAEVFQSLPTVAHVPFVGDPRKRLASRMKMVWVESGDRASLADLYHW</sequence>
<dbReference type="AlphaFoldDB" id="A0A2T7PJU0"/>
<comment type="caution">
    <text evidence="1">The sequence shown here is derived from an EMBL/GenBank/DDBJ whole genome shotgun (WGS) entry which is preliminary data.</text>
</comment>
<accession>A0A2T7PJU0</accession>
<dbReference type="EMBL" id="PZQS01000003">
    <property type="protein sequence ID" value="PVD33701.1"/>
    <property type="molecule type" value="Genomic_DNA"/>
</dbReference>
<name>A0A2T7PJU0_POMCA</name>
<keyword evidence="2" id="KW-1185">Reference proteome</keyword>
<protein>
    <submittedName>
        <fullName evidence="1">Uncharacterized protein</fullName>
    </submittedName>
</protein>
<evidence type="ECO:0000313" key="2">
    <source>
        <dbReference type="Proteomes" id="UP000245119"/>
    </source>
</evidence>
<dbReference type="Proteomes" id="UP000245119">
    <property type="component" value="Linkage Group LG3"/>
</dbReference>